<keyword evidence="3" id="KW-0812">Transmembrane</keyword>
<dbReference type="Pfam" id="PF04080">
    <property type="entry name" value="Per1"/>
    <property type="match status" value="1"/>
</dbReference>
<dbReference type="InterPro" id="IPR007217">
    <property type="entry name" value="Per1-like"/>
</dbReference>
<dbReference type="GO" id="GO:0006506">
    <property type="term" value="P:GPI anchor biosynthetic process"/>
    <property type="evidence" value="ECO:0007669"/>
    <property type="project" value="UniProtKB-KW"/>
</dbReference>
<evidence type="ECO:0000256" key="4">
    <source>
        <dbReference type="ARBA" id="ARBA00022729"/>
    </source>
</evidence>
<dbReference type="PANTHER" id="PTHR13148:SF0">
    <property type="entry name" value="POST-GPI ATTACHMENT TO PROTEINS FACTOR 3"/>
    <property type="match status" value="1"/>
</dbReference>
<comment type="function">
    <text evidence="7">Involved in the lipid remodeling steps of GPI-anchor maturation.</text>
</comment>
<dbReference type="GO" id="GO:0000139">
    <property type="term" value="C:Golgi membrane"/>
    <property type="evidence" value="ECO:0007669"/>
    <property type="project" value="UniProtKB-SubCell"/>
</dbReference>
<organism evidence="8 9">
    <name type="scientific">Stephania yunnanensis</name>
    <dbReference type="NCBI Taxonomy" id="152371"/>
    <lineage>
        <taxon>Eukaryota</taxon>
        <taxon>Viridiplantae</taxon>
        <taxon>Streptophyta</taxon>
        <taxon>Embryophyta</taxon>
        <taxon>Tracheophyta</taxon>
        <taxon>Spermatophyta</taxon>
        <taxon>Magnoliopsida</taxon>
        <taxon>Ranunculales</taxon>
        <taxon>Menispermaceae</taxon>
        <taxon>Menispermoideae</taxon>
        <taxon>Cissampelideae</taxon>
        <taxon>Stephania</taxon>
    </lineage>
</organism>
<keyword evidence="4" id="KW-0732">Signal</keyword>
<sequence>MLLEIYDFPPYKGFVDAHALWHAATIPLTYLRWNFIKDEAEFRTSVLVKKAKQAKRVPMCPQMQYITDEDIPEKNYMSWSSMLQPTAKAERPLDSRLCSKCSI</sequence>
<evidence type="ECO:0000256" key="3">
    <source>
        <dbReference type="ARBA" id="ARBA00022692"/>
    </source>
</evidence>
<evidence type="ECO:0000256" key="2">
    <source>
        <dbReference type="ARBA" id="ARBA00022502"/>
    </source>
</evidence>
<evidence type="ECO:0000313" key="9">
    <source>
        <dbReference type="Proteomes" id="UP001420932"/>
    </source>
</evidence>
<gene>
    <name evidence="8" type="ORF">Syun_028927</name>
</gene>
<dbReference type="PANTHER" id="PTHR13148">
    <property type="entry name" value="PER1-RELATED"/>
    <property type="match status" value="1"/>
</dbReference>
<keyword evidence="9" id="KW-1185">Reference proteome</keyword>
<protein>
    <recommendedName>
        <fullName evidence="7">Post-GPI attachment to proteins factor 3</fullName>
    </recommendedName>
</protein>
<proteinExistence type="inferred from homology"/>
<keyword evidence="6" id="KW-0472">Membrane</keyword>
<dbReference type="AlphaFoldDB" id="A0AAP0HFK8"/>
<comment type="caution">
    <text evidence="8">The sequence shown here is derived from an EMBL/GenBank/DDBJ whole genome shotgun (WGS) entry which is preliminary data.</text>
</comment>
<comment type="subcellular location">
    <subcellularLocation>
        <location evidence="1">Endomembrane system</location>
        <topology evidence="1">Multi-pass membrane protein</topology>
    </subcellularLocation>
    <subcellularLocation>
        <location evidence="7">Golgi apparatus membrane</location>
        <topology evidence="7">Multi-pass membrane protein</topology>
    </subcellularLocation>
</comment>
<dbReference type="Proteomes" id="UP001420932">
    <property type="component" value="Unassembled WGS sequence"/>
</dbReference>
<evidence type="ECO:0000313" key="8">
    <source>
        <dbReference type="EMBL" id="KAK9086533.1"/>
    </source>
</evidence>
<dbReference type="GO" id="GO:0016788">
    <property type="term" value="F:hydrolase activity, acting on ester bonds"/>
    <property type="evidence" value="ECO:0007669"/>
    <property type="project" value="TreeGrafter"/>
</dbReference>
<dbReference type="GO" id="GO:0005789">
    <property type="term" value="C:endoplasmic reticulum membrane"/>
    <property type="evidence" value="ECO:0007669"/>
    <property type="project" value="TreeGrafter"/>
</dbReference>
<dbReference type="EMBL" id="JBBNAF010000013">
    <property type="protein sequence ID" value="KAK9086533.1"/>
    <property type="molecule type" value="Genomic_DNA"/>
</dbReference>
<keyword evidence="2 7" id="KW-0337">GPI-anchor biosynthesis</keyword>
<reference evidence="8 9" key="1">
    <citation type="submission" date="2024-01" db="EMBL/GenBank/DDBJ databases">
        <title>Genome assemblies of Stephania.</title>
        <authorList>
            <person name="Yang L."/>
        </authorList>
    </citation>
    <scope>NUCLEOTIDE SEQUENCE [LARGE SCALE GENOMIC DNA]</scope>
    <source>
        <strain evidence="8">YNDBR</strain>
        <tissue evidence="8">Leaf</tissue>
    </source>
</reference>
<evidence type="ECO:0000256" key="6">
    <source>
        <dbReference type="ARBA" id="ARBA00023136"/>
    </source>
</evidence>
<keyword evidence="7" id="KW-0333">Golgi apparatus</keyword>
<comment type="similarity">
    <text evidence="7">Belongs to the PGAP3 family.</text>
</comment>
<evidence type="ECO:0000256" key="1">
    <source>
        <dbReference type="ARBA" id="ARBA00004127"/>
    </source>
</evidence>
<keyword evidence="5" id="KW-1133">Transmembrane helix</keyword>
<name>A0AAP0HFK8_9MAGN</name>
<evidence type="ECO:0000256" key="7">
    <source>
        <dbReference type="RuleBase" id="RU365066"/>
    </source>
</evidence>
<accession>A0AAP0HFK8</accession>
<evidence type="ECO:0000256" key="5">
    <source>
        <dbReference type="ARBA" id="ARBA00022989"/>
    </source>
</evidence>